<dbReference type="Proteomes" id="UP001157186">
    <property type="component" value="Unassembled WGS sequence"/>
</dbReference>
<protein>
    <recommendedName>
        <fullName evidence="3">DUF3450 family protein</fullName>
    </recommendedName>
</protein>
<dbReference type="RefSeq" id="WP_284245012.1">
    <property type="nucleotide sequence ID" value="NZ_BSST01000001.1"/>
</dbReference>
<name>A0ABQ6GWK9_9GAMM</name>
<accession>A0ABQ6GWK9</accession>
<gene>
    <name evidence="1" type="ORF">tinsulaeT_24550</name>
</gene>
<sequence length="269" mass="30577">MLRPVLLSLILFLSLPLNAKANKLLISLNQLKEQIALFHTQQNDTYGEEYIETSVSYIQNVGAIFHLTYRQPLITWQQDNATSGNNEMAITTSQEEQKIKKKFVQLRQQAKSLSHQAYAIERKISAIEKSVNQSSNSAQTEQQLVQLKQKLHNIEAQKANLRPQYEKTENQLYQSQKSKQTVTSIPFTTQFAHFAAEQLCQQTAISPLITEHDKIIFILRATGLQTVLPKNNSRFEDTTYVITQQALSACENAEISTSELLQTFNIGAF</sequence>
<organism evidence="1 2">
    <name type="scientific">Thalassotalea insulae</name>
    <dbReference type="NCBI Taxonomy" id="2056778"/>
    <lineage>
        <taxon>Bacteria</taxon>
        <taxon>Pseudomonadati</taxon>
        <taxon>Pseudomonadota</taxon>
        <taxon>Gammaproteobacteria</taxon>
        <taxon>Alteromonadales</taxon>
        <taxon>Colwelliaceae</taxon>
        <taxon>Thalassotalea</taxon>
    </lineage>
</organism>
<dbReference type="EMBL" id="BSST01000001">
    <property type="protein sequence ID" value="GLX79115.1"/>
    <property type="molecule type" value="Genomic_DNA"/>
</dbReference>
<comment type="caution">
    <text evidence="1">The sequence shown here is derived from an EMBL/GenBank/DDBJ whole genome shotgun (WGS) entry which is preliminary data.</text>
</comment>
<reference evidence="1 2" key="1">
    <citation type="submission" date="2023-03" db="EMBL/GenBank/DDBJ databases">
        <title>Draft genome sequence of Thalassotalea insulae KCTC 62186T.</title>
        <authorList>
            <person name="Sawabe T."/>
        </authorList>
    </citation>
    <scope>NUCLEOTIDE SEQUENCE [LARGE SCALE GENOMIC DNA]</scope>
    <source>
        <strain evidence="1 2">KCTC 62186</strain>
    </source>
</reference>
<evidence type="ECO:0000313" key="2">
    <source>
        <dbReference type="Proteomes" id="UP001157186"/>
    </source>
</evidence>
<proteinExistence type="predicted"/>
<evidence type="ECO:0008006" key="3">
    <source>
        <dbReference type="Google" id="ProtNLM"/>
    </source>
</evidence>
<keyword evidence="2" id="KW-1185">Reference proteome</keyword>
<evidence type="ECO:0000313" key="1">
    <source>
        <dbReference type="EMBL" id="GLX79115.1"/>
    </source>
</evidence>